<gene>
    <name evidence="9" type="ORF">TEA_010514</name>
</gene>
<dbReference type="SUPFAM" id="SSF55770">
    <property type="entry name" value="Profilin (actin-binding protein)"/>
    <property type="match status" value="1"/>
</dbReference>
<feature type="compositionally biased region" description="Basic and acidic residues" evidence="8">
    <location>
        <begin position="431"/>
        <end position="454"/>
    </location>
</feature>
<dbReference type="InterPro" id="IPR005455">
    <property type="entry name" value="PFN_euk"/>
</dbReference>
<dbReference type="STRING" id="542762.A0A4S4EJK1"/>
<evidence type="ECO:0000256" key="8">
    <source>
        <dbReference type="SAM" id="MobiDB-lite"/>
    </source>
</evidence>
<evidence type="ECO:0000256" key="7">
    <source>
        <dbReference type="RuleBase" id="RU003909"/>
    </source>
</evidence>
<feature type="compositionally biased region" description="Basic and acidic residues" evidence="8">
    <location>
        <begin position="724"/>
        <end position="733"/>
    </location>
</feature>
<dbReference type="Gene3D" id="3.30.450.30">
    <property type="entry name" value="Dynein light chain 2a, cytoplasmic"/>
    <property type="match status" value="1"/>
</dbReference>
<keyword evidence="10" id="KW-1185">Reference proteome</keyword>
<feature type="compositionally biased region" description="Low complexity" evidence="8">
    <location>
        <begin position="276"/>
        <end position="289"/>
    </location>
</feature>
<evidence type="ECO:0000256" key="6">
    <source>
        <dbReference type="RuleBase" id="RU003908"/>
    </source>
</evidence>
<comment type="subunit">
    <text evidence="6">Occurs in many kinds of cells as a complex with monomeric actin in a 1:1 ratio.</text>
</comment>
<keyword evidence="3" id="KW-0963">Cytoplasm</keyword>
<accession>A0A4S4EJK1</accession>
<evidence type="ECO:0000256" key="2">
    <source>
        <dbReference type="ARBA" id="ARBA00010058"/>
    </source>
</evidence>
<dbReference type="EMBL" id="SDRB02004194">
    <property type="protein sequence ID" value="THG16224.1"/>
    <property type="molecule type" value="Genomic_DNA"/>
</dbReference>
<dbReference type="GO" id="GO:0003785">
    <property type="term" value="F:actin monomer binding"/>
    <property type="evidence" value="ECO:0007669"/>
    <property type="project" value="TreeGrafter"/>
</dbReference>
<sequence length="792" mass="87327">MSWQTYVDDHLMCDIEGNHLTAASILGHDGSIWAQSSSFPKFKPEEITGIMKDFDEPGFLAPTGLYLGGTKYMVIQGEAGAVIRGKKVTLLVVSLLYLLFIMKSTRSTEESLAAFFICASMTLDSSSEVAGGAGGVTIKKTGQALIFGIYDEPVTPGQCNMVVERMGDYLIDQGLLIEEIKWWIEKPEVVITKKWEVVDCKRGMEKHIDEEHEGKPEGASVFFLNHQRTSAKYSIPARFSRNCWVCQLTSGKPPLLLNYILTYKSILPDVPKKSKSPPSITTPPTTSSPRPDQASTFDPAEQPSTFSPQLIPPSQLQRRRRALLLAPTGKTRNRKHRSFEASAYDPTNPPTTLPAIHFSTRVIVAVTVNEMGRKKAVADDLLTDIPNVVTVQSSPFQSQPKPKPKRLKKAQAKETVTQIHSEDTLLISKMAEVEKSSSAAEKRPAEAEPSESTKSKKPRSSSAATSGSLKFDDPWTSSITIEDKPVRAGDSANDIEVSVALFTALLLSKDLKRNADVSEYENFTLMLQHSVLVNPNTWYSVFFVFKRAKVMNFVFCISPRRSSMPTPLQLQVEEMKKELVHKTKEASLLKSLNKAEGKTKVLIDQAKAIKKGQDEADERADVAEVLKAKKKEAEAKTAEDQAELLVALATKDAEIKATDEKAYAKGAADVREDYKKQVKKACNKGYTLGWMAALKELAVPEDSTLQDNNLLVLPFPPTPSQSEDEAKSEKDAEGEVSQSASLEKTTPEIPIAEKNLDQTLEEIDTEIQGKKVVEKTSQLSSEANTQPTVDAK</sequence>
<feature type="compositionally biased region" description="Polar residues" evidence="8">
    <location>
        <begin position="302"/>
        <end position="313"/>
    </location>
</feature>
<feature type="region of interest" description="Disordered" evidence="8">
    <location>
        <begin position="325"/>
        <end position="347"/>
    </location>
</feature>
<feature type="compositionally biased region" description="Polar residues" evidence="8">
    <location>
        <begin position="775"/>
        <end position="792"/>
    </location>
</feature>
<protein>
    <recommendedName>
        <fullName evidence="7">Profilin</fullName>
    </recommendedName>
</protein>
<dbReference type="CDD" id="cd00148">
    <property type="entry name" value="PROF"/>
    <property type="match status" value="1"/>
</dbReference>
<dbReference type="Proteomes" id="UP000306102">
    <property type="component" value="Unassembled WGS sequence"/>
</dbReference>
<evidence type="ECO:0000313" key="9">
    <source>
        <dbReference type="EMBL" id="THG16224.1"/>
    </source>
</evidence>
<dbReference type="AlphaFoldDB" id="A0A4S4EJK1"/>
<dbReference type="PROSITE" id="PS00414">
    <property type="entry name" value="PROFILIN"/>
    <property type="match status" value="1"/>
</dbReference>
<comment type="subcellular location">
    <subcellularLocation>
        <location evidence="1">Cytoplasm</location>
        <location evidence="1">Cytoskeleton</location>
    </subcellularLocation>
</comment>
<comment type="caution">
    <text evidence="9">The sequence shown here is derived from an EMBL/GenBank/DDBJ whole genome shotgun (WGS) entry which is preliminary data.</text>
</comment>
<dbReference type="PRINTS" id="PR00392">
    <property type="entry name" value="PROFILIN"/>
</dbReference>
<evidence type="ECO:0000256" key="5">
    <source>
        <dbReference type="ARBA" id="ARBA00023212"/>
    </source>
</evidence>
<comment type="function">
    <text evidence="6">Binds to actin and affects the structure of the cytoskeleton. At high concentrations, profilin prevents the polymerization of actin, whereas it enhances it at low concentrations.</text>
</comment>
<evidence type="ECO:0000313" key="10">
    <source>
        <dbReference type="Proteomes" id="UP000306102"/>
    </source>
</evidence>
<dbReference type="InterPro" id="IPR036140">
    <property type="entry name" value="PFN_sf"/>
</dbReference>
<keyword evidence="5 6" id="KW-0206">Cytoskeleton</keyword>
<keyword evidence="4 7" id="KW-0009">Actin-binding</keyword>
<dbReference type="Pfam" id="PF00235">
    <property type="entry name" value="Profilin"/>
    <property type="match status" value="2"/>
</dbReference>
<dbReference type="InterPro" id="IPR048278">
    <property type="entry name" value="PFN"/>
</dbReference>
<proteinExistence type="inferred from homology"/>
<feature type="region of interest" description="Disordered" evidence="8">
    <location>
        <begin position="271"/>
        <end position="313"/>
    </location>
</feature>
<evidence type="ECO:0000256" key="3">
    <source>
        <dbReference type="ARBA" id="ARBA00022490"/>
    </source>
</evidence>
<dbReference type="PANTHER" id="PTHR11604:SF35">
    <property type="entry name" value="PROFILIN-3"/>
    <property type="match status" value="1"/>
</dbReference>
<dbReference type="InterPro" id="IPR027310">
    <property type="entry name" value="Profilin_CS"/>
</dbReference>
<feature type="region of interest" description="Disordered" evidence="8">
    <location>
        <begin position="709"/>
        <end position="792"/>
    </location>
</feature>
<evidence type="ECO:0000256" key="1">
    <source>
        <dbReference type="ARBA" id="ARBA00004245"/>
    </source>
</evidence>
<name>A0A4S4EJK1_CAMSN</name>
<feature type="region of interest" description="Disordered" evidence="8">
    <location>
        <begin position="393"/>
        <end position="469"/>
    </location>
</feature>
<dbReference type="SMART" id="SM00392">
    <property type="entry name" value="PROF"/>
    <property type="match status" value="1"/>
</dbReference>
<dbReference type="PRINTS" id="PR01640">
    <property type="entry name" value="PROFILINPLNT"/>
</dbReference>
<dbReference type="GO" id="GO:0005856">
    <property type="term" value="C:cytoskeleton"/>
    <property type="evidence" value="ECO:0007669"/>
    <property type="project" value="UniProtKB-SubCell"/>
</dbReference>
<reference evidence="9 10" key="1">
    <citation type="journal article" date="2018" name="Proc. Natl. Acad. Sci. U.S.A.">
        <title>Draft genome sequence of Camellia sinensis var. sinensis provides insights into the evolution of the tea genome and tea quality.</title>
        <authorList>
            <person name="Wei C."/>
            <person name="Yang H."/>
            <person name="Wang S."/>
            <person name="Zhao J."/>
            <person name="Liu C."/>
            <person name="Gao L."/>
            <person name="Xia E."/>
            <person name="Lu Y."/>
            <person name="Tai Y."/>
            <person name="She G."/>
            <person name="Sun J."/>
            <person name="Cao H."/>
            <person name="Tong W."/>
            <person name="Gao Q."/>
            <person name="Li Y."/>
            <person name="Deng W."/>
            <person name="Jiang X."/>
            <person name="Wang W."/>
            <person name="Chen Q."/>
            <person name="Zhang S."/>
            <person name="Li H."/>
            <person name="Wu J."/>
            <person name="Wang P."/>
            <person name="Li P."/>
            <person name="Shi C."/>
            <person name="Zheng F."/>
            <person name="Jian J."/>
            <person name="Huang B."/>
            <person name="Shan D."/>
            <person name="Shi M."/>
            <person name="Fang C."/>
            <person name="Yue Y."/>
            <person name="Li F."/>
            <person name="Li D."/>
            <person name="Wei S."/>
            <person name="Han B."/>
            <person name="Jiang C."/>
            <person name="Yin Y."/>
            <person name="Xia T."/>
            <person name="Zhang Z."/>
            <person name="Bennetzen J.L."/>
            <person name="Zhao S."/>
            <person name="Wan X."/>
        </authorList>
    </citation>
    <scope>NUCLEOTIDE SEQUENCE [LARGE SCALE GENOMIC DNA]</scope>
    <source>
        <strain evidence="10">cv. Shuchazao</strain>
        <tissue evidence="9">Leaf</tissue>
    </source>
</reference>
<comment type="similarity">
    <text evidence="2 7">Belongs to the profilin family.</text>
</comment>
<organism evidence="9 10">
    <name type="scientific">Camellia sinensis var. sinensis</name>
    <name type="common">China tea</name>
    <dbReference type="NCBI Taxonomy" id="542762"/>
    <lineage>
        <taxon>Eukaryota</taxon>
        <taxon>Viridiplantae</taxon>
        <taxon>Streptophyta</taxon>
        <taxon>Embryophyta</taxon>
        <taxon>Tracheophyta</taxon>
        <taxon>Spermatophyta</taxon>
        <taxon>Magnoliopsida</taxon>
        <taxon>eudicotyledons</taxon>
        <taxon>Gunneridae</taxon>
        <taxon>Pentapetalae</taxon>
        <taxon>asterids</taxon>
        <taxon>Ericales</taxon>
        <taxon>Theaceae</taxon>
        <taxon>Camellia</taxon>
    </lineage>
</organism>
<evidence type="ECO:0000256" key="4">
    <source>
        <dbReference type="ARBA" id="ARBA00023203"/>
    </source>
</evidence>
<dbReference type="PANTHER" id="PTHR11604">
    <property type="entry name" value="PROFILIN"/>
    <property type="match status" value="1"/>
</dbReference>
<dbReference type="GO" id="GO:0005938">
    <property type="term" value="C:cell cortex"/>
    <property type="evidence" value="ECO:0007669"/>
    <property type="project" value="TreeGrafter"/>
</dbReference>